<keyword evidence="1" id="KW-0472">Membrane</keyword>
<dbReference type="Proteomes" id="UP001564760">
    <property type="component" value="Unassembled WGS sequence"/>
</dbReference>
<evidence type="ECO:0000256" key="1">
    <source>
        <dbReference type="SAM" id="Phobius"/>
    </source>
</evidence>
<accession>A0ABV4CCY3</accession>
<evidence type="ECO:0000313" key="3">
    <source>
        <dbReference type="Proteomes" id="UP001564760"/>
    </source>
</evidence>
<protein>
    <recommendedName>
        <fullName evidence="4">Transmembrane protein</fullName>
    </recommendedName>
</protein>
<keyword evidence="1" id="KW-1133">Transmembrane helix</keyword>
<name>A0ABV4CCY3_9MYCO</name>
<organism evidence="2 3">
    <name type="scientific">Mycobacterium servetii</name>
    <dbReference type="NCBI Taxonomy" id="3237418"/>
    <lineage>
        <taxon>Bacteria</taxon>
        <taxon>Bacillati</taxon>
        <taxon>Actinomycetota</taxon>
        <taxon>Actinomycetes</taxon>
        <taxon>Mycobacteriales</taxon>
        <taxon>Mycobacteriaceae</taxon>
        <taxon>Mycobacterium</taxon>
    </lineage>
</organism>
<dbReference type="EMBL" id="JBGEDP010000003">
    <property type="protein sequence ID" value="MEY8019125.1"/>
    <property type="molecule type" value="Genomic_DNA"/>
</dbReference>
<reference evidence="2 3" key="1">
    <citation type="submission" date="2024-08" db="EMBL/GenBank/DDBJ databases">
        <title>Mycobacterium servetensis sp. nov., a novel rapid-growing mycobacterial species recovered from a human patient in Zaragoza, Spain.</title>
        <authorList>
            <person name="Tristancho-Baro A.I."/>
            <person name="Buenestado-Serrano S."/>
            <person name="Garcia De Viedma D."/>
            <person name="Milagro-Beamonte A."/>
            <person name="Burillo N."/>
            <person name="Sanz S."/>
            <person name="Lopez-Calleja A.I."/>
            <person name="Penas-Utrilla D."/>
            <person name="Guardingo M."/>
            <person name="Garcia M.J."/>
            <person name="Vinuelas-Bayon J."/>
        </authorList>
    </citation>
    <scope>NUCLEOTIDE SEQUENCE [LARGE SCALE GENOMIC DNA]</scope>
    <source>
        <strain evidence="3">HUMS_12744610</strain>
    </source>
</reference>
<comment type="caution">
    <text evidence="2">The sequence shown here is derived from an EMBL/GenBank/DDBJ whole genome shotgun (WGS) entry which is preliminary data.</text>
</comment>
<dbReference type="RefSeq" id="WP_369742149.1">
    <property type="nucleotide sequence ID" value="NZ_JBGEDP010000003.1"/>
</dbReference>
<evidence type="ECO:0008006" key="4">
    <source>
        <dbReference type="Google" id="ProtNLM"/>
    </source>
</evidence>
<evidence type="ECO:0000313" key="2">
    <source>
        <dbReference type="EMBL" id="MEY8019125.1"/>
    </source>
</evidence>
<keyword evidence="3" id="KW-1185">Reference proteome</keyword>
<proteinExistence type="predicted"/>
<keyword evidence="1" id="KW-0812">Transmembrane</keyword>
<feature type="transmembrane region" description="Helical" evidence="1">
    <location>
        <begin position="25"/>
        <end position="43"/>
    </location>
</feature>
<gene>
    <name evidence="2" type="ORF">AB8998_31245</name>
</gene>
<sequence>MLRTLIIAAVFTAIAIHLGAPLDIAAAWIFVGTFTARFTTPLIRRIIRRRRRRRPIAQRPAPTMLTQINHYHYYAPTAPPVAHTVTPGQRALPEFSEQQIAHNRIFDSQ</sequence>